<gene>
    <name evidence="2" type="ORF">Tci_852572</name>
</gene>
<feature type="non-terminal residue" evidence="2">
    <location>
        <position position="1"/>
    </location>
</feature>
<feature type="compositionally biased region" description="Acidic residues" evidence="1">
    <location>
        <begin position="1"/>
        <end position="19"/>
    </location>
</feature>
<feature type="compositionally biased region" description="Basic and acidic residues" evidence="1">
    <location>
        <begin position="20"/>
        <end position="33"/>
    </location>
</feature>
<sequence length="53" mass="5961">GQDSDEDDDENDDDVDEEEVTAKDDKETEENGKGADLSEMELKKILIEKMEGN</sequence>
<protein>
    <submittedName>
        <fullName evidence="2">Uncharacterized protein</fullName>
    </submittedName>
</protein>
<feature type="region of interest" description="Disordered" evidence="1">
    <location>
        <begin position="1"/>
        <end position="40"/>
    </location>
</feature>
<reference evidence="2" key="1">
    <citation type="journal article" date="2019" name="Sci. Rep.">
        <title>Draft genome of Tanacetum cinerariifolium, the natural source of mosquito coil.</title>
        <authorList>
            <person name="Yamashiro T."/>
            <person name="Shiraishi A."/>
            <person name="Satake H."/>
            <person name="Nakayama K."/>
        </authorList>
    </citation>
    <scope>NUCLEOTIDE SEQUENCE</scope>
</reference>
<accession>A0A699R9A8</accession>
<organism evidence="2">
    <name type="scientific">Tanacetum cinerariifolium</name>
    <name type="common">Dalmatian daisy</name>
    <name type="synonym">Chrysanthemum cinerariifolium</name>
    <dbReference type="NCBI Taxonomy" id="118510"/>
    <lineage>
        <taxon>Eukaryota</taxon>
        <taxon>Viridiplantae</taxon>
        <taxon>Streptophyta</taxon>
        <taxon>Embryophyta</taxon>
        <taxon>Tracheophyta</taxon>
        <taxon>Spermatophyta</taxon>
        <taxon>Magnoliopsida</taxon>
        <taxon>eudicotyledons</taxon>
        <taxon>Gunneridae</taxon>
        <taxon>Pentapetalae</taxon>
        <taxon>asterids</taxon>
        <taxon>campanulids</taxon>
        <taxon>Asterales</taxon>
        <taxon>Asteraceae</taxon>
        <taxon>Asteroideae</taxon>
        <taxon>Anthemideae</taxon>
        <taxon>Anthemidinae</taxon>
        <taxon>Tanacetum</taxon>
    </lineage>
</organism>
<feature type="non-terminal residue" evidence="2">
    <location>
        <position position="53"/>
    </location>
</feature>
<name>A0A699R9A8_TANCI</name>
<dbReference type="EMBL" id="BKCJ011075823">
    <property type="protein sequence ID" value="GFC80602.1"/>
    <property type="molecule type" value="Genomic_DNA"/>
</dbReference>
<evidence type="ECO:0000313" key="2">
    <source>
        <dbReference type="EMBL" id="GFC80602.1"/>
    </source>
</evidence>
<evidence type="ECO:0000256" key="1">
    <source>
        <dbReference type="SAM" id="MobiDB-lite"/>
    </source>
</evidence>
<proteinExistence type="predicted"/>
<comment type="caution">
    <text evidence="2">The sequence shown here is derived from an EMBL/GenBank/DDBJ whole genome shotgun (WGS) entry which is preliminary data.</text>
</comment>
<dbReference type="AlphaFoldDB" id="A0A699R9A8"/>